<organism evidence="2 3">
    <name type="scientific">Flavobacterium taihuense</name>
    <dbReference type="NCBI Taxonomy" id="2857508"/>
    <lineage>
        <taxon>Bacteria</taxon>
        <taxon>Pseudomonadati</taxon>
        <taxon>Bacteroidota</taxon>
        <taxon>Flavobacteriia</taxon>
        <taxon>Flavobacteriales</taxon>
        <taxon>Flavobacteriaceae</taxon>
        <taxon>Flavobacterium</taxon>
    </lineage>
</organism>
<dbReference type="PANTHER" id="PTHR43031">
    <property type="entry name" value="FAD-DEPENDENT OXIDOREDUCTASE"/>
    <property type="match status" value="1"/>
</dbReference>
<evidence type="ECO:0000259" key="1">
    <source>
        <dbReference type="PROSITE" id="PS50206"/>
    </source>
</evidence>
<reference evidence="2 3" key="1">
    <citation type="submission" date="2021-07" db="EMBL/GenBank/DDBJ databases">
        <title>Flavobacterium sp. nov. isolated from sediment on the Taihu Lake.</title>
        <authorList>
            <person name="Qu J.-H."/>
        </authorList>
    </citation>
    <scope>NUCLEOTIDE SEQUENCE [LARGE SCALE GENOMIC DNA]</scope>
    <source>
        <strain evidence="2 3">NAS39</strain>
    </source>
</reference>
<comment type="caution">
    <text evidence="2">The sequence shown here is derived from an EMBL/GenBank/DDBJ whole genome shotgun (WGS) entry which is preliminary data.</text>
</comment>
<evidence type="ECO:0000313" key="2">
    <source>
        <dbReference type="EMBL" id="MBW4360953.1"/>
    </source>
</evidence>
<accession>A0ABS6XW91</accession>
<dbReference type="PROSITE" id="PS50206">
    <property type="entry name" value="RHODANESE_3"/>
    <property type="match status" value="1"/>
</dbReference>
<dbReference type="EMBL" id="JAHWYN010000008">
    <property type="protein sequence ID" value="MBW4360953.1"/>
    <property type="molecule type" value="Genomic_DNA"/>
</dbReference>
<name>A0ABS6XW91_9FLAO</name>
<sequence>MENQALVKEICPTKTQLLIKNGALLVDVREREEVAQLAYNVPNIVNIPLTEFEERFTEIPRDREVVVVCKSGVRSLRATAFLKNHGYNHVVNMKHGIIRWVQKGFPTIGDESFVLVDENTHSCSCSGC</sequence>
<dbReference type="InterPro" id="IPR050229">
    <property type="entry name" value="GlpE_sulfurtransferase"/>
</dbReference>
<gene>
    <name evidence="2" type="ORF">KZH69_10695</name>
</gene>
<dbReference type="InterPro" id="IPR001763">
    <property type="entry name" value="Rhodanese-like_dom"/>
</dbReference>
<dbReference type="Pfam" id="PF00581">
    <property type="entry name" value="Rhodanese"/>
    <property type="match status" value="1"/>
</dbReference>
<protein>
    <submittedName>
        <fullName evidence="2">Rhodanese-like domain-containing protein</fullName>
    </submittedName>
</protein>
<dbReference type="CDD" id="cd00158">
    <property type="entry name" value="RHOD"/>
    <property type="match status" value="1"/>
</dbReference>
<keyword evidence="3" id="KW-1185">Reference proteome</keyword>
<dbReference type="RefSeq" id="WP_219317437.1">
    <property type="nucleotide sequence ID" value="NZ_JAHWYN010000008.1"/>
</dbReference>
<dbReference type="SMART" id="SM00450">
    <property type="entry name" value="RHOD"/>
    <property type="match status" value="1"/>
</dbReference>
<dbReference type="PANTHER" id="PTHR43031:SF1">
    <property type="entry name" value="PYRIDINE NUCLEOTIDE-DISULPHIDE OXIDOREDUCTASE"/>
    <property type="match status" value="1"/>
</dbReference>
<dbReference type="Proteomes" id="UP000812031">
    <property type="component" value="Unassembled WGS sequence"/>
</dbReference>
<proteinExistence type="predicted"/>
<feature type="domain" description="Rhodanese" evidence="1">
    <location>
        <begin position="19"/>
        <end position="109"/>
    </location>
</feature>
<evidence type="ECO:0000313" key="3">
    <source>
        <dbReference type="Proteomes" id="UP000812031"/>
    </source>
</evidence>